<dbReference type="InterPro" id="IPR050131">
    <property type="entry name" value="Peptidase_S8_subtilisin-like"/>
</dbReference>
<evidence type="ECO:0000313" key="10">
    <source>
        <dbReference type="Proteomes" id="UP001430848"/>
    </source>
</evidence>
<feature type="compositionally biased region" description="Acidic residues" evidence="6">
    <location>
        <begin position="434"/>
        <end position="444"/>
    </location>
</feature>
<dbReference type="InterPro" id="IPR015500">
    <property type="entry name" value="Peptidase_S8_subtilisin-rel"/>
</dbReference>
<feature type="signal peptide" evidence="7">
    <location>
        <begin position="1"/>
        <end position="19"/>
    </location>
</feature>
<dbReference type="PRINTS" id="PR00723">
    <property type="entry name" value="SUBTILISIN"/>
</dbReference>
<feature type="active site" description="Charge relay system" evidence="5">
    <location>
        <position position="153"/>
    </location>
</feature>
<proteinExistence type="inferred from homology"/>
<sequence length="472" mass="51342">MSGLPVLLGLCVYFLLTSAVPLDGYLHELNASFLASNISNSRVVITDTSADDYLTLLSAPFDADNPNPVDKGFVHDDSDGAGTTIFVIDTGFNLEKYPDEQCLDQRKIDTYLVPWSYRGVPLSDDEKRDGYYYPPDNMDDVGVPSNSHEIHGHGTQVAILAAGCKTGVARKANLYLIKMMEVIMKSGRVEEILTGPNAQLQGLRKVISVVGRSEIPRGKAVLVMCAGNWREEDMRSQFGPRWETTKAQMKTALIQLDHLGVTIVMSAGNDGVSANPQQDPGFLPRYIDQQFPQNLATADSSMLLVGSTNSQGQLSVFSTPGRGNTPVSLYAQGEGVNTYDLQLSNRKLKSGTSYSAPIVAGLAAYVLGQASNPCPYNPTPASVEDSVGMCMKKYLTRTAFQRVDSNNLLSKDPSQYKYDIPPSILVVSNGASADTEEEESENPDADPTPCWSDDTRGQCKMANITGTWFEEE</sequence>
<keyword evidence="4 5" id="KW-0720">Serine protease</keyword>
<keyword evidence="10" id="KW-1185">Reference proteome</keyword>
<evidence type="ECO:0000256" key="2">
    <source>
        <dbReference type="ARBA" id="ARBA00022670"/>
    </source>
</evidence>
<evidence type="ECO:0000256" key="3">
    <source>
        <dbReference type="ARBA" id="ARBA00022801"/>
    </source>
</evidence>
<dbReference type="PROSITE" id="PS51892">
    <property type="entry name" value="SUBTILASE"/>
    <property type="match status" value="1"/>
</dbReference>
<reference evidence="9 10" key="1">
    <citation type="submission" date="2024-02" db="EMBL/GenBank/DDBJ databases">
        <title>De novo assembly and annotation of 12 fungi associated with fruit tree decline syndrome in Ontario, Canada.</title>
        <authorList>
            <person name="Sulman M."/>
            <person name="Ellouze W."/>
            <person name="Ilyukhin E."/>
        </authorList>
    </citation>
    <scope>NUCLEOTIDE SEQUENCE [LARGE SCALE GENOMIC DNA]</scope>
    <source>
        <strain evidence="9 10">M169</strain>
    </source>
</reference>
<gene>
    <name evidence="9" type="ORF">SLS63_000192</name>
</gene>
<dbReference type="SUPFAM" id="SSF52743">
    <property type="entry name" value="Subtilisin-like"/>
    <property type="match status" value="1"/>
</dbReference>
<dbReference type="Gene3D" id="3.40.50.200">
    <property type="entry name" value="Peptidase S8/S53 domain"/>
    <property type="match status" value="1"/>
</dbReference>
<feature type="active site" description="Charge relay system" evidence="5">
    <location>
        <position position="353"/>
    </location>
</feature>
<name>A0ABR1PQ39_DIAER</name>
<dbReference type="Pfam" id="PF00082">
    <property type="entry name" value="Peptidase_S8"/>
    <property type="match status" value="1"/>
</dbReference>
<dbReference type="Proteomes" id="UP001430848">
    <property type="component" value="Unassembled WGS sequence"/>
</dbReference>
<feature type="region of interest" description="Disordered" evidence="6">
    <location>
        <begin position="430"/>
        <end position="457"/>
    </location>
</feature>
<evidence type="ECO:0000256" key="1">
    <source>
        <dbReference type="ARBA" id="ARBA00011073"/>
    </source>
</evidence>
<comment type="caution">
    <text evidence="9">The sequence shown here is derived from an EMBL/GenBank/DDBJ whole genome shotgun (WGS) entry which is preliminary data.</text>
</comment>
<evidence type="ECO:0000256" key="6">
    <source>
        <dbReference type="SAM" id="MobiDB-lite"/>
    </source>
</evidence>
<dbReference type="PANTHER" id="PTHR43806:SF11">
    <property type="entry name" value="CEREVISIN-RELATED"/>
    <property type="match status" value="1"/>
</dbReference>
<keyword evidence="2 5" id="KW-0645">Protease</keyword>
<dbReference type="InterPro" id="IPR036852">
    <property type="entry name" value="Peptidase_S8/S53_dom_sf"/>
</dbReference>
<dbReference type="PROSITE" id="PS00138">
    <property type="entry name" value="SUBTILASE_SER"/>
    <property type="match status" value="1"/>
</dbReference>
<evidence type="ECO:0000313" key="9">
    <source>
        <dbReference type="EMBL" id="KAK7742627.1"/>
    </source>
</evidence>
<evidence type="ECO:0000256" key="4">
    <source>
        <dbReference type="ARBA" id="ARBA00022825"/>
    </source>
</evidence>
<accession>A0ABR1PQ39</accession>
<feature type="domain" description="Peptidase S8/S53" evidence="8">
    <location>
        <begin position="80"/>
        <end position="401"/>
    </location>
</feature>
<feature type="active site" description="Charge relay system" evidence="5">
    <location>
        <position position="89"/>
    </location>
</feature>
<dbReference type="InterPro" id="IPR023828">
    <property type="entry name" value="Peptidase_S8_Ser-AS"/>
</dbReference>
<evidence type="ECO:0000259" key="8">
    <source>
        <dbReference type="Pfam" id="PF00082"/>
    </source>
</evidence>
<keyword evidence="7" id="KW-0732">Signal</keyword>
<evidence type="ECO:0000256" key="5">
    <source>
        <dbReference type="PROSITE-ProRule" id="PRU01240"/>
    </source>
</evidence>
<organism evidence="9 10">
    <name type="scientific">Diaporthe eres</name>
    <name type="common">Phomopsis oblonga</name>
    <dbReference type="NCBI Taxonomy" id="83184"/>
    <lineage>
        <taxon>Eukaryota</taxon>
        <taxon>Fungi</taxon>
        <taxon>Dikarya</taxon>
        <taxon>Ascomycota</taxon>
        <taxon>Pezizomycotina</taxon>
        <taxon>Sordariomycetes</taxon>
        <taxon>Sordariomycetidae</taxon>
        <taxon>Diaporthales</taxon>
        <taxon>Diaporthaceae</taxon>
        <taxon>Diaporthe</taxon>
        <taxon>Diaporthe eres species complex</taxon>
    </lineage>
</organism>
<dbReference type="InterPro" id="IPR000209">
    <property type="entry name" value="Peptidase_S8/S53_dom"/>
</dbReference>
<dbReference type="PANTHER" id="PTHR43806">
    <property type="entry name" value="PEPTIDASE S8"/>
    <property type="match status" value="1"/>
</dbReference>
<keyword evidence="3 5" id="KW-0378">Hydrolase</keyword>
<comment type="similarity">
    <text evidence="1 5">Belongs to the peptidase S8 family.</text>
</comment>
<evidence type="ECO:0000256" key="7">
    <source>
        <dbReference type="SAM" id="SignalP"/>
    </source>
</evidence>
<feature type="chain" id="PRO_5045556911" description="Peptidase S8/S53 domain-containing protein" evidence="7">
    <location>
        <begin position="20"/>
        <end position="472"/>
    </location>
</feature>
<protein>
    <recommendedName>
        <fullName evidence="8">Peptidase S8/S53 domain-containing protein</fullName>
    </recommendedName>
</protein>
<dbReference type="EMBL" id="JAKNSF020000001">
    <property type="protein sequence ID" value="KAK7742627.1"/>
    <property type="molecule type" value="Genomic_DNA"/>
</dbReference>